<accession>A0A811Q4E8</accession>
<organism evidence="3 4">
    <name type="scientific">Miscanthus lutarioriparius</name>
    <dbReference type="NCBI Taxonomy" id="422564"/>
    <lineage>
        <taxon>Eukaryota</taxon>
        <taxon>Viridiplantae</taxon>
        <taxon>Streptophyta</taxon>
        <taxon>Embryophyta</taxon>
        <taxon>Tracheophyta</taxon>
        <taxon>Spermatophyta</taxon>
        <taxon>Magnoliopsida</taxon>
        <taxon>Liliopsida</taxon>
        <taxon>Poales</taxon>
        <taxon>Poaceae</taxon>
        <taxon>PACMAD clade</taxon>
        <taxon>Panicoideae</taxon>
        <taxon>Andropogonodae</taxon>
        <taxon>Andropogoneae</taxon>
        <taxon>Saccharinae</taxon>
        <taxon>Miscanthus</taxon>
    </lineage>
</organism>
<feature type="compositionally biased region" description="Pro residues" evidence="2">
    <location>
        <begin position="230"/>
        <end position="239"/>
    </location>
</feature>
<keyword evidence="4" id="KW-1185">Reference proteome</keyword>
<keyword evidence="1" id="KW-0175">Coiled coil</keyword>
<comment type="caution">
    <text evidence="3">The sequence shown here is derived from an EMBL/GenBank/DDBJ whole genome shotgun (WGS) entry which is preliminary data.</text>
</comment>
<dbReference type="EMBL" id="CAJGYO010000009">
    <property type="protein sequence ID" value="CAD6253957.1"/>
    <property type="molecule type" value="Genomic_DNA"/>
</dbReference>
<evidence type="ECO:0000313" key="3">
    <source>
        <dbReference type="EMBL" id="CAD6253957.1"/>
    </source>
</evidence>
<evidence type="ECO:0000313" key="4">
    <source>
        <dbReference type="Proteomes" id="UP000604825"/>
    </source>
</evidence>
<feature type="coiled-coil region" evidence="1">
    <location>
        <begin position="46"/>
        <end position="73"/>
    </location>
</feature>
<feature type="region of interest" description="Disordered" evidence="2">
    <location>
        <begin position="217"/>
        <end position="239"/>
    </location>
</feature>
<dbReference type="AlphaFoldDB" id="A0A811Q4E8"/>
<name>A0A811Q4E8_9POAL</name>
<evidence type="ECO:0000256" key="2">
    <source>
        <dbReference type="SAM" id="MobiDB-lite"/>
    </source>
</evidence>
<sequence length="239" mass="28234">MDVEMQNRRYRDLLFRCDEEFLKVERKEEEMVGKLEEERMGYDRMKTFYETHEKSLQEEIANLKDKVGEAELHHDYLESKVLECEDHIERQRLTLREFHEKEKHHGIKKLALEAHCNTMEKLAMEAAITTTYNMHHLVHYIKCTEYLQDKEIGKVRDILLPRMCKKPRRQPFHVEATKLNFKACPMEGYSEVPRIEMLDYALTYVARIHHSDDELRAMEGTPKASTSGPSAPPVTPGQE</sequence>
<protein>
    <submittedName>
        <fullName evidence="3">Uncharacterized protein</fullName>
    </submittedName>
</protein>
<proteinExistence type="predicted"/>
<reference evidence="3" key="1">
    <citation type="submission" date="2020-10" db="EMBL/GenBank/DDBJ databases">
        <authorList>
            <person name="Han B."/>
            <person name="Lu T."/>
            <person name="Zhao Q."/>
            <person name="Huang X."/>
            <person name="Zhao Y."/>
        </authorList>
    </citation>
    <scope>NUCLEOTIDE SEQUENCE</scope>
</reference>
<evidence type="ECO:0000256" key="1">
    <source>
        <dbReference type="SAM" id="Coils"/>
    </source>
</evidence>
<gene>
    <name evidence="3" type="ORF">NCGR_LOCUS37571</name>
</gene>
<dbReference type="Proteomes" id="UP000604825">
    <property type="component" value="Unassembled WGS sequence"/>
</dbReference>